<organism evidence="1">
    <name type="scientific">uncultured Caudovirales phage</name>
    <dbReference type="NCBI Taxonomy" id="2100421"/>
    <lineage>
        <taxon>Viruses</taxon>
        <taxon>Duplodnaviria</taxon>
        <taxon>Heunggongvirae</taxon>
        <taxon>Uroviricota</taxon>
        <taxon>Caudoviricetes</taxon>
        <taxon>Peduoviridae</taxon>
        <taxon>Maltschvirus</taxon>
        <taxon>Maltschvirus maltsch</taxon>
    </lineage>
</organism>
<name>A0A6J5SW81_9CAUD</name>
<gene>
    <name evidence="1" type="ORF">UFOVP1604_117</name>
</gene>
<sequence length="186" mass="21461">MKAKNFKQFVTEASMFPAKYDKLVMLENRVFVINDIIYHVDVEIAAKVGERDDEEIRHFGSRYFAEDWWLYDIKYCMRFKDPEINNRILTEIAEATSDVLGLGELGLTSASPKDLQSSIIDKAISTYPMEEPTRNQFEEVESILADQLKNDNYTEILYKSNDTFAETLNNILADEIGDLNGTDDDY</sequence>
<reference evidence="1" key="1">
    <citation type="submission" date="2020-05" db="EMBL/GenBank/DDBJ databases">
        <authorList>
            <person name="Chiriac C."/>
            <person name="Salcher M."/>
            <person name="Ghai R."/>
            <person name="Kavagutti S V."/>
        </authorList>
    </citation>
    <scope>NUCLEOTIDE SEQUENCE</scope>
</reference>
<protein>
    <submittedName>
        <fullName evidence="1">Uncharacterized protein</fullName>
    </submittedName>
</protein>
<dbReference type="EMBL" id="LR797474">
    <property type="protein sequence ID" value="CAB4219034.1"/>
    <property type="molecule type" value="Genomic_DNA"/>
</dbReference>
<evidence type="ECO:0000313" key="1">
    <source>
        <dbReference type="EMBL" id="CAB4219034.1"/>
    </source>
</evidence>
<accession>A0A6J5SW81</accession>
<proteinExistence type="predicted"/>